<sequence length="233" mass="27395">MVTFPTQKLQPYTLYITVAVPEEPPETMARRYDYEMEGVVEIRQKREDEGTVRTVLGSVDFDWGIYWHRDLGDGTWYTYEFCERAMWKGPPGLYKRWTYRRTDVKQSPRLHHHVVGLVQVMRIPDIGERITDFLDWLAPLVGDNTRRDDSFATTIYLQTRLFVASERKKVDKAAEHYDAAALVYELVHAAYPEVWCQRLECPRTIDDDESFVGYKDVGVRPNIRARFARMCQS</sequence>
<dbReference type="AlphaFoldDB" id="A0A4E9E7M4"/>
<protein>
    <submittedName>
        <fullName evidence="1">Uncharacterized protein</fullName>
    </submittedName>
</protein>
<name>A0A4E9E7M4_GIBZA</name>
<reference evidence="1" key="1">
    <citation type="submission" date="2019-04" db="EMBL/GenBank/DDBJ databases">
        <authorList>
            <person name="Melise S."/>
            <person name="Noan J."/>
            <person name="Okalmin O."/>
        </authorList>
    </citation>
    <scope>NUCLEOTIDE SEQUENCE</scope>
    <source>
        <strain evidence="1">FN9</strain>
    </source>
</reference>
<dbReference type="EMBL" id="CAAKMV010000110">
    <property type="protein sequence ID" value="VIO54662.1"/>
    <property type="molecule type" value="Genomic_DNA"/>
</dbReference>
<accession>A0A4E9E7M4</accession>
<organism evidence="1">
    <name type="scientific">Gibberella zeae</name>
    <name type="common">Wheat head blight fungus</name>
    <name type="synonym">Fusarium graminearum</name>
    <dbReference type="NCBI Taxonomy" id="5518"/>
    <lineage>
        <taxon>Eukaryota</taxon>
        <taxon>Fungi</taxon>
        <taxon>Dikarya</taxon>
        <taxon>Ascomycota</taxon>
        <taxon>Pezizomycotina</taxon>
        <taxon>Sordariomycetes</taxon>
        <taxon>Hypocreomycetidae</taxon>
        <taxon>Hypocreales</taxon>
        <taxon>Nectriaceae</taxon>
        <taxon>Fusarium</taxon>
    </lineage>
</organism>
<gene>
    <name evidence="1" type="ORF">FUG_LOCUS133160</name>
</gene>
<proteinExistence type="predicted"/>
<evidence type="ECO:0000313" key="1">
    <source>
        <dbReference type="EMBL" id="VIO54662.1"/>
    </source>
</evidence>